<dbReference type="STRING" id="1121316.SAMN02745207_00767"/>
<dbReference type="GO" id="GO:0003700">
    <property type="term" value="F:DNA-binding transcription factor activity"/>
    <property type="evidence" value="ECO:0007669"/>
    <property type="project" value="InterPro"/>
</dbReference>
<keyword evidence="1" id="KW-0805">Transcription regulation</keyword>
<dbReference type="EMBL" id="FQXM01000004">
    <property type="protein sequence ID" value="SHH33809.1"/>
    <property type="molecule type" value="Genomic_DNA"/>
</dbReference>
<sequence length="143" mass="17037">MHKIIGRNISILYRNEKNYADIKLKKYNLNKVQAEVLIFLKHENGANQTKINEFFLFNKATITKIISHLEKYDYVDRVISENDKREKDIYLTDKGRNILPIIKEILNEWEDIIINNIEDEDIEKVKCILAQMVDKITKLKEQE</sequence>
<dbReference type="GO" id="GO:0003677">
    <property type="term" value="F:DNA binding"/>
    <property type="evidence" value="ECO:0007669"/>
    <property type="project" value="UniProtKB-KW"/>
</dbReference>
<dbReference type="InterPro" id="IPR000835">
    <property type="entry name" value="HTH_MarR-typ"/>
</dbReference>
<name>A0A1M5S5Q9_9CLOT</name>
<evidence type="ECO:0000313" key="6">
    <source>
        <dbReference type="Proteomes" id="UP000184447"/>
    </source>
</evidence>
<dbReference type="PROSITE" id="PS50995">
    <property type="entry name" value="HTH_MARR_2"/>
    <property type="match status" value="1"/>
</dbReference>
<dbReference type="InterPro" id="IPR023187">
    <property type="entry name" value="Tscrpt_reg_MarR-type_CS"/>
</dbReference>
<dbReference type="OrthoDB" id="795750at2"/>
<dbReference type="PANTHER" id="PTHR42756">
    <property type="entry name" value="TRANSCRIPTIONAL REGULATOR, MARR"/>
    <property type="match status" value="1"/>
</dbReference>
<dbReference type="Gene3D" id="1.10.10.10">
    <property type="entry name" value="Winged helix-like DNA-binding domain superfamily/Winged helix DNA-binding domain"/>
    <property type="match status" value="1"/>
</dbReference>
<evidence type="ECO:0000259" key="4">
    <source>
        <dbReference type="PROSITE" id="PS50995"/>
    </source>
</evidence>
<dbReference type="Pfam" id="PF01047">
    <property type="entry name" value="MarR"/>
    <property type="match status" value="1"/>
</dbReference>
<organism evidence="5 6">
    <name type="scientific">Clostridium grantii DSM 8605</name>
    <dbReference type="NCBI Taxonomy" id="1121316"/>
    <lineage>
        <taxon>Bacteria</taxon>
        <taxon>Bacillati</taxon>
        <taxon>Bacillota</taxon>
        <taxon>Clostridia</taxon>
        <taxon>Eubacteriales</taxon>
        <taxon>Clostridiaceae</taxon>
        <taxon>Clostridium</taxon>
    </lineage>
</organism>
<dbReference type="PANTHER" id="PTHR42756:SF2">
    <property type="entry name" value="MARR FAMILY REGULATORY PROTEIN"/>
    <property type="match status" value="1"/>
</dbReference>
<evidence type="ECO:0000313" key="5">
    <source>
        <dbReference type="EMBL" id="SHH33809.1"/>
    </source>
</evidence>
<reference evidence="5 6" key="1">
    <citation type="submission" date="2016-11" db="EMBL/GenBank/DDBJ databases">
        <authorList>
            <person name="Jaros S."/>
            <person name="Januszkiewicz K."/>
            <person name="Wedrychowicz H."/>
        </authorList>
    </citation>
    <scope>NUCLEOTIDE SEQUENCE [LARGE SCALE GENOMIC DNA]</scope>
    <source>
        <strain evidence="5 6">DSM 8605</strain>
    </source>
</reference>
<keyword evidence="3" id="KW-0804">Transcription</keyword>
<dbReference type="InterPro" id="IPR036390">
    <property type="entry name" value="WH_DNA-bd_sf"/>
</dbReference>
<evidence type="ECO:0000256" key="2">
    <source>
        <dbReference type="ARBA" id="ARBA00023125"/>
    </source>
</evidence>
<dbReference type="InterPro" id="IPR036388">
    <property type="entry name" value="WH-like_DNA-bd_sf"/>
</dbReference>
<protein>
    <submittedName>
        <fullName evidence="5">DNA-binding transcriptional regulator, MarR family</fullName>
    </submittedName>
</protein>
<dbReference type="Proteomes" id="UP000184447">
    <property type="component" value="Unassembled WGS sequence"/>
</dbReference>
<dbReference type="RefSeq" id="WP_073337118.1">
    <property type="nucleotide sequence ID" value="NZ_FQXM01000004.1"/>
</dbReference>
<dbReference type="SUPFAM" id="SSF46785">
    <property type="entry name" value="Winged helix' DNA-binding domain"/>
    <property type="match status" value="1"/>
</dbReference>
<keyword evidence="2 5" id="KW-0238">DNA-binding</keyword>
<evidence type="ECO:0000256" key="3">
    <source>
        <dbReference type="ARBA" id="ARBA00023163"/>
    </source>
</evidence>
<dbReference type="AlphaFoldDB" id="A0A1M5S5Q9"/>
<gene>
    <name evidence="5" type="ORF">SAMN02745207_00767</name>
</gene>
<proteinExistence type="predicted"/>
<accession>A0A1M5S5Q9</accession>
<feature type="domain" description="HTH marR-type" evidence="4">
    <location>
        <begin position="1"/>
        <end position="134"/>
    </location>
</feature>
<dbReference type="PRINTS" id="PR00598">
    <property type="entry name" value="HTHMARR"/>
</dbReference>
<dbReference type="SMART" id="SM00347">
    <property type="entry name" value="HTH_MARR"/>
    <property type="match status" value="1"/>
</dbReference>
<dbReference type="PROSITE" id="PS01117">
    <property type="entry name" value="HTH_MARR_1"/>
    <property type="match status" value="1"/>
</dbReference>
<evidence type="ECO:0000256" key="1">
    <source>
        <dbReference type="ARBA" id="ARBA00023015"/>
    </source>
</evidence>
<keyword evidence="6" id="KW-1185">Reference proteome</keyword>